<sequence>MNKSLITLLIIIGTLNSIKCSNINAVDIGDDIVLFLKGFLVGSIQQDLNELNKCDFKHMGMITTYKEALEKFKGKKLDTIIDGLKLMAKFVGESLVDLGLCPGVRDSVMHLSARLMELTNPINFVRIAGKNVVIHSFQIIDNVNQGVQAEKDHDHFEFGRRIGLAIALLIN</sequence>
<name>A0A078AFV3_STYLE</name>
<proteinExistence type="predicted"/>
<dbReference type="Proteomes" id="UP000039865">
    <property type="component" value="Unassembled WGS sequence"/>
</dbReference>
<dbReference type="EMBL" id="CCKQ01009654">
    <property type="protein sequence ID" value="CDW81155.1"/>
    <property type="molecule type" value="Genomic_DNA"/>
</dbReference>
<dbReference type="AlphaFoldDB" id="A0A078AFV3"/>
<keyword evidence="3" id="KW-1185">Reference proteome</keyword>
<evidence type="ECO:0000256" key="1">
    <source>
        <dbReference type="SAM" id="SignalP"/>
    </source>
</evidence>
<dbReference type="InParanoid" id="A0A078AFV3"/>
<feature type="signal peptide" evidence="1">
    <location>
        <begin position="1"/>
        <end position="20"/>
    </location>
</feature>
<feature type="chain" id="PRO_5001729483" description="Secreted protein" evidence="1">
    <location>
        <begin position="21"/>
        <end position="171"/>
    </location>
</feature>
<evidence type="ECO:0008006" key="4">
    <source>
        <dbReference type="Google" id="ProtNLM"/>
    </source>
</evidence>
<evidence type="ECO:0000313" key="2">
    <source>
        <dbReference type="EMBL" id="CDW81155.1"/>
    </source>
</evidence>
<keyword evidence="1" id="KW-0732">Signal</keyword>
<accession>A0A078AFV3</accession>
<reference evidence="2 3" key="1">
    <citation type="submission" date="2014-06" db="EMBL/GenBank/DDBJ databases">
        <authorList>
            <person name="Swart Estienne"/>
        </authorList>
    </citation>
    <scope>NUCLEOTIDE SEQUENCE [LARGE SCALE GENOMIC DNA]</scope>
    <source>
        <strain evidence="2 3">130c</strain>
    </source>
</reference>
<protein>
    <recommendedName>
        <fullName evidence="4">Secreted protein</fullName>
    </recommendedName>
</protein>
<organism evidence="2 3">
    <name type="scientific">Stylonychia lemnae</name>
    <name type="common">Ciliate</name>
    <dbReference type="NCBI Taxonomy" id="5949"/>
    <lineage>
        <taxon>Eukaryota</taxon>
        <taxon>Sar</taxon>
        <taxon>Alveolata</taxon>
        <taxon>Ciliophora</taxon>
        <taxon>Intramacronucleata</taxon>
        <taxon>Spirotrichea</taxon>
        <taxon>Stichotrichia</taxon>
        <taxon>Sporadotrichida</taxon>
        <taxon>Oxytrichidae</taxon>
        <taxon>Stylonychinae</taxon>
        <taxon>Stylonychia</taxon>
    </lineage>
</organism>
<evidence type="ECO:0000313" key="3">
    <source>
        <dbReference type="Proteomes" id="UP000039865"/>
    </source>
</evidence>
<gene>
    <name evidence="2" type="primary">Contig3281.g3507</name>
    <name evidence="2" type="ORF">STYLEM_10165</name>
</gene>